<sequence>MAKRKTASRKPRQAAHSAGSDAHPYRGGNSSKHASASSSPSLASSPSPQLQDLVQRRRKGTPARSPSQGDPSKGIVFTFRIQNDSDLSMAVDILSYDQIPEEGSLAAAPTPALNSAQTSSTTITPRTPTAATTAT</sequence>
<feature type="compositionally biased region" description="Low complexity" evidence="1">
    <location>
        <begin position="118"/>
        <end position="135"/>
    </location>
</feature>
<accession>A0A9P6URY6</accession>
<dbReference type="OrthoDB" id="2445968at2759"/>
<comment type="caution">
    <text evidence="2">The sequence shown here is derived from an EMBL/GenBank/DDBJ whole genome shotgun (WGS) entry which is preliminary data.</text>
</comment>
<organism evidence="2 3">
    <name type="scientific">Dissophora globulifera</name>
    <dbReference type="NCBI Taxonomy" id="979702"/>
    <lineage>
        <taxon>Eukaryota</taxon>
        <taxon>Fungi</taxon>
        <taxon>Fungi incertae sedis</taxon>
        <taxon>Mucoromycota</taxon>
        <taxon>Mortierellomycotina</taxon>
        <taxon>Mortierellomycetes</taxon>
        <taxon>Mortierellales</taxon>
        <taxon>Mortierellaceae</taxon>
        <taxon>Dissophora</taxon>
    </lineage>
</organism>
<evidence type="ECO:0000313" key="2">
    <source>
        <dbReference type="EMBL" id="KAG0317015.1"/>
    </source>
</evidence>
<feature type="region of interest" description="Disordered" evidence="1">
    <location>
        <begin position="105"/>
        <end position="135"/>
    </location>
</feature>
<feature type="compositionally biased region" description="Basic residues" evidence="1">
    <location>
        <begin position="1"/>
        <end position="13"/>
    </location>
</feature>
<feature type="non-terminal residue" evidence="2">
    <location>
        <position position="135"/>
    </location>
</feature>
<gene>
    <name evidence="2" type="ORF">BGZ99_006545</name>
</gene>
<keyword evidence="3" id="KW-1185">Reference proteome</keyword>
<dbReference type="AlphaFoldDB" id="A0A9P6URY6"/>
<feature type="compositionally biased region" description="Low complexity" evidence="1">
    <location>
        <begin position="30"/>
        <end position="48"/>
    </location>
</feature>
<proteinExistence type="predicted"/>
<evidence type="ECO:0000313" key="3">
    <source>
        <dbReference type="Proteomes" id="UP000738325"/>
    </source>
</evidence>
<dbReference type="EMBL" id="JAAAIP010000446">
    <property type="protein sequence ID" value="KAG0317015.1"/>
    <property type="molecule type" value="Genomic_DNA"/>
</dbReference>
<reference evidence="2" key="1">
    <citation type="journal article" date="2020" name="Fungal Divers.">
        <title>Resolving the Mortierellaceae phylogeny through synthesis of multi-gene phylogenetics and phylogenomics.</title>
        <authorList>
            <person name="Vandepol N."/>
            <person name="Liber J."/>
            <person name="Desiro A."/>
            <person name="Na H."/>
            <person name="Kennedy M."/>
            <person name="Barry K."/>
            <person name="Grigoriev I.V."/>
            <person name="Miller A.N."/>
            <person name="O'Donnell K."/>
            <person name="Stajich J.E."/>
            <person name="Bonito G."/>
        </authorList>
    </citation>
    <scope>NUCLEOTIDE SEQUENCE</scope>
    <source>
        <strain evidence="2">REB-010B</strain>
    </source>
</reference>
<feature type="region of interest" description="Disordered" evidence="1">
    <location>
        <begin position="1"/>
        <end position="76"/>
    </location>
</feature>
<evidence type="ECO:0000256" key="1">
    <source>
        <dbReference type="SAM" id="MobiDB-lite"/>
    </source>
</evidence>
<protein>
    <submittedName>
        <fullName evidence="2">Uncharacterized protein</fullName>
    </submittedName>
</protein>
<dbReference type="Proteomes" id="UP000738325">
    <property type="component" value="Unassembled WGS sequence"/>
</dbReference>
<name>A0A9P6URY6_9FUNG</name>